<keyword evidence="5" id="KW-0472">Membrane</keyword>
<evidence type="ECO:0000256" key="2">
    <source>
        <dbReference type="ARBA" id="ARBA00022475"/>
    </source>
</evidence>
<dbReference type="InterPro" id="IPR027379">
    <property type="entry name" value="CLS_N"/>
</dbReference>
<gene>
    <name evidence="7" type="ordered locus">Gbro_4795</name>
</gene>
<dbReference type="AlphaFoldDB" id="D0L8G2"/>
<sequence length="75" mass="8250">MARTKKRFRDLPPRSRTAIRAATVVQIGLQAAALIDIARRPASEINGGKRKWVALSFVNFVGPIAYFVKGRKPSG</sequence>
<organism evidence="7 8">
    <name type="scientific">Gordonia bronchialis (strain ATCC 25592 / DSM 43247 / BCRC 13721 / JCM 3198 / KCTC 3076 / NBRC 16047 / NCTC 10667)</name>
    <name type="common">Rhodococcus bronchialis</name>
    <dbReference type="NCBI Taxonomy" id="526226"/>
    <lineage>
        <taxon>Bacteria</taxon>
        <taxon>Bacillati</taxon>
        <taxon>Actinomycetota</taxon>
        <taxon>Actinomycetes</taxon>
        <taxon>Mycobacteriales</taxon>
        <taxon>Gordoniaceae</taxon>
        <taxon>Gordonia</taxon>
    </lineage>
</organism>
<dbReference type="KEGG" id="gbr:Gbro_4795"/>
<dbReference type="EMBL" id="CP001802">
    <property type="protein sequence ID" value="ACY23910.1"/>
    <property type="molecule type" value="Genomic_DNA"/>
</dbReference>
<dbReference type="Pfam" id="PF13396">
    <property type="entry name" value="PLDc_N"/>
    <property type="match status" value="1"/>
</dbReference>
<dbReference type="HOGENOM" id="CLU_176001_2_0_11"/>
<protein>
    <recommendedName>
        <fullName evidence="6">Cardiolipin synthase N-terminal domain-containing protein</fullName>
    </recommendedName>
</protein>
<reference evidence="7 8" key="2">
    <citation type="journal article" date="2010" name="Stand. Genomic Sci.">
        <title>Complete genome sequence of Gordonia bronchialis type strain (3410).</title>
        <authorList>
            <person name="Ivanova N."/>
            <person name="Sikorski J."/>
            <person name="Jando M."/>
            <person name="Lapidus A."/>
            <person name="Nolan M."/>
            <person name="Lucas S."/>
            <person name="Del Rio T.G."/>
            <person name="Tice H."/>
            <person name="Copeland A."/>
            <person name="Cheng J.F."/>
            <person name="Chen F."/>
            <person name="Bruce D."/>
            <person name="Goodwin L."/>
            <person name="Pitluck S."/>
            <person name="Mavromatis K."/>
            <person name="Ovchinnikova G."/>
            <person name="Pati A."/>
            <person name="Chen A."/>
            <person name="Palaniappan K."/>
            <person name="Land M."/>
            <person name="Hauser L."/>
            <person name="Chang Y.J."/>
            <person name="Jeffries C.D."/>
            <person name="Chain P."/>
            <person name="Saunders E."/>
            <person name="Han C."/>
            <person name="Detter J.C."/>
            <person name="Brettin T."/>
            <person name="Rohde M."/>
            <person name="Goker M."/>
            <person name="Bristow J."/>
            <person name="Eisen J.A."/>
            <person name="Markowitz V."/>
            <person name="Hugenholtz P."/>
            <person name="Klenk H.P."/>
            <person name="Kyrpides N.C."/>
        </authorList>
    </citation>
    <scope>NUCLEOTIDE SEQUENCE [LARGE SCALE GENOMIC DNA]</scope>
    <source>
        <strain evidence="8">ATCC 25592 / DSM 43247 / BCRC 13721 / JCM 3198 / KCTC 3076 / NBRC 16047 / NCTC 10667</strain>
    </source>
</reference>
<dbReference type="OrthoDB" id="5125307at2"/>
<dbReference type="GO" id="GO:0005886">
    <property type="term" value="C:plasma membrane"/>
    <property type="evidence" value="ECO:0007669"/>
    <property type="project" value="UniProtKB-SubCell"/>
</dbReference>
<keyword evidence="8" id="KW-1185">Reference proteome</keyword>
<dbReference type="STRING" id="526226.Gbro_4795"/>
<keyword evidence="3" id="KW-0812">Transmembrane</keyword>
<accession>D0L8G2</accession>
<dbReference type="Proteomes" id="UP000001219">
    <property type="component" value="Chromosome"/>
</dbReference>
<evidence type="ECO:0000256" key="4">
    <source>
        <dbReference type="ARBA" id="ARBA00022989"/>
    </source>
</evidence>
<evidence type="ECO:0000256" key="5">
    <source>
        <dbReference type="ARBA" id="ARBA00023136"/>
    </source>
</evidence>
<dbReference type="eggNOG" id="ENOG5033DS7">
    <property type="taxonomic scope" value="Bacteria"/>
</dbReference>
<keyword evidence="2" id="KW-1003">Cell membrane</keyword>
<evidence type="ECO:0000256" key="1">
    <source>
        <dbReference type="ARBA" id="ARBA00004651"/>
    </source>
</evidence>
<name>D0L8G2_GORB4</name>
<proteinExistence type="predicted"/>
<reference evidence="8" key="1">
    <citation type="submission" date="2009-10" db="EMBL/GenBank/DDBJ databases">
        <title>The complete chromosome of Gordonia bronchialis DSM 43247.</title>
        <authorList>
            <consortium name="US DOE Joint Genome Institute (JGI-PGF)"/>
            <person name="Lucas S."/>
            <person name="Copeland A."/>
            <person name="Lapidus A."/>
            <person name="Glavina del Rio T."/>
            <person name="Dalin E."/>
            <person name="Tice H."/>
            <person name="Bruce D."/>
            <person name="Goodwin L."/>
            <person name="Pitluck S."/>
            <person name="Kyrpides N."/>
            <person name="Mavromatis K."/>
            <person name="Ivanova N."/>
            <person name="Ovchinnikova G."/>
            <person name="Saunders E."/>
            <person name="Brettin T."/>
            <person name="Detter J.C."/>
            <person name="Han C."/>
            <person name="Larimer F."/>
            <person name="Land M."/>
            <person name="Hauser L."/>
            <person name="Markowitz V."/>
            <person name="Cheng J.-F."/>
            <person name="Hugenholtz P."/>
            <person name="Woyke T."/>
            <person name="Wu D."/>
            <person name="Jando M."/>
            <person name="Schneider S."/>
            <person name="Goeker M."/>
            <person name="Klenk H.-P."/>
            <person name="Eisen J.A."/>
        </authorList>
    </citation>
    <scope>NUCLEOTIDE SEQUENCE [LARGE SCALE GENOMIC DNA]</scope>
    <source>
        <strain evidence="8">ATCC 25592 / DSM 43247 / BCRC 13721 / JCM 3198 / KCTC 3076 / NBRC 16047 / NCTC 10667</strain>
    </source>
</reference>
<evidence type="ECO:0000313" key="7">
    <source>
        <dbReference type="EMBL" id="ACY23910.1"/>
    </source>
</evidence>
<evidence type="ECO:0000259" key="6">
    <source>
        <dbReference type="Pfam" id="PF13396"/>
    </source>
</evidence>
<feature type="domain" description="Cardiolipin synthase N-terminal" evidence="6">
    <location>
        <begin position="29"/>
        <end position="71"/>
    </location>
</feature>
<evidence type="ECO:0000256" key="3">
    <source>
        <dbReference type="ARBA" id="ARBA00022692"/>
    </source>
</evidence>
<keyword evidence="4" id="KW-1133">Transmembrane helix</keyword>
<evidence type="ECO:0000313" key="8">
    <source>
        <dbReference type="Proteomes" id="UP000001219"/>
    </source>
</evidence>
<dbReference type="RefSeq" id="WP_012836381.1">
    <property type="nucleotide sequence ID" value="NC_013441.1"/>
</dbReference>
<comment type="subcellular location">
    <subcellularLocation>
        <location evidence="1">Cell membrane</location>
        <topology evidence="1">Multi-pass membrane protein</topology>
    </subcellularLocation>
</comment>